<reference evidence="1" key="1">
    <citation type="submission" date="2021-06" db="EMBL/GenBank/DDBJ databases">
        <title>Updating the genus Pseudomonas: Description of 43 new species and partition of the Pseudomonas putida group.</title>
        <authorList>
            <person name="Girard L."/>
            <person name="Lood C."/>
            <person name="Vandamme P."/>
            <person name="Rokni-Zadeh H."/>
            <person name="van Noort V."/>
            <person name="Hofte M."/>
            <person name="Lavigne R."/>
            <person name="De Mot R."/>
        </authorList>
    </citation>
    <scope>NUCLEOTIDE SEQUENCE</scope>
    <source>
        <strain evidence="1">CMR12a</strain>
    </source>
</reference>
<evidence type="ECO:0000313" key="1">
    <source>
        <dbReference type="EMBL" id="QXH40703.1"/>
    </source>
</evidence>
<protein>
    <submittedName>
        <fullName evidence="1">Uncharacterized protein</fullName>
    </submittedName>
</protein>
<keyword evidence="2" id="KW-1185">Reference proteome</keyword>
<dbReference type="RefSeq" id="WP_068577607.1">
    <property type="nucleotide sequence ID" value="NZ_CP027706.1"/>
</dbReference>
<gene>
    <name evidence="1" type="ORF">KSS89_00340</name>
</gene>
<name>A0ABX8MPX6_9PSED</name>
<evidence type="ECO:0000313" key="2">
    <source>
        <dbReference type="Proteomes" id="UP000693952"/>
    </source>
</evidence>
<proteinExistence type="predicted"/>
<accession>A0ABX8MPX6</accession>
<dbReference type="Proteomes" id="UP000693952">
    <property type="component" value="Chromosome"/>
</dbReference>
<dbReference type="EMBL" id="CP077074">
    <property type="protein sequence ID" value="QXH40703.1"/>
    <property type="molecule type" value="Genomic_DNA"/>
</dbReference>
<sequence length="109" mass="12261">MIDQELKAYVEKADTDTVRVRIIDSTLDSALAALGFSAVEPGVYTLDVADDRHKAQLFDALRTLGVAFADGKEWCPAEVFEYLRDMNLLSGKFTRISWREPGHYHLAQV</sequence>
<organism evidence="1 2">
    <name type="scientific">Pseudomonas sessilinigenes</name>
    <dbReference type="NCBI Taxonomy" id="658629"/>
    <lineage>
        <taxon>Bacteria</taxon>
        <taxon>Pseudomonadati</taxon>
        <taxon>Pseudomonadota</taxon>
        <taxon>Gammaproteobacteria</taxon>
        <taxon>Pseudomonadales</taxon>
        <taxon>Pseudomonadaceae</taxon>
        <taxon>Pseudomonas</taxon>
    </lineage>
</organism>